<dbReference type="EMBL" id="RQGT01000059">
    <property type="protein sequence ID" value="TGM17237.1"/>
    <property type="molecule type" value="Genomic_DNA"/>
</dbReference>
<accession>A0ABY2N554</accession>
<comment type="caution">
    <text evidence="1">The sequence shown here is derived from an EMBL/GenBank/DDBJ whole genome shotgun (WGS) entry which is preliminary data.</text>
</comment>
<protein>
    <submittedName>
        <fullName evidence="1">Uncharacterized protein</fullName>
    </submittedName>
</protein>
<dbReference type="Proteomes" id="UP000297422">
    <property type="component" value="Unassembled WGS sequence"/>
</dbReference>
<organism evidence="1 2">
    <name type="scientific">Leptospira stimsonii</name>
    <dbReference type="NCBI Taxonomy" id="2202203"/>
    <lineage>
        <taxon>Bacteria</taxon>
        <taxon>Pseudomonadati</taxon>
        <taxon>Spirochaetota</taxon>
        <taxon>Spirochaetia</taxon>
        <taxon>Leptospirales</taxon>
        <taxon>Leptospiraceae</taxon>
        <taxon>Leptospira</taxon>
    </lineage>
</organism>
<name>A0ABY2N554_9LEPT</name>
<evidence type="ECO:0000313" key="1">
    <source>
        <dbReference type="EMBL" id="TGM17237.1"/>
    </source>
</evidence>
<dbReference type="RefSeq" id="WP_135684539.1">
    <property type="nucleotide sequence ID" value="NZ_RQEQ01000080.1"/>
</dbReference>
<evidence type="ECO:0000313" key="2">
    <source>
        <dbReference type="Proteomes" id="UP000297422"/>
    </source>
</evidence>
<reference evidence="2" key="1">
    <citation type="journal article" date="2019" name="PLoS Negl. Trop. Dis.">
        <title>Revisiting the worldwide diversity of Leptospira species in the environment.</title>
        <authorList>
            <person name="Vincent A.T."/>
            <person name="Schiettekatte O."/>
            <person name="Bourhy P."/>
            <person name="Veyrier F.J."/>
            <person name="Picardeau M."/>
        </authorList>
    </citation>
    <scope>NUCLEOTIDE SEQUENCE [LARGE SCALE GENOMIC DNA]</scope>
    <source>
        <strain evidence="2">201702407</strain>
    </source>
</reference>
<gene>
    <name evidence="1" type="ORF">EHQ90_07585</name>
</gene>
<keyword evidence="2" id="KW-1185">Reference proteome</keyword>
<sequence length="143" mass="16223">MKTARIRTSIDIIDSETDAILTENYIEPIESLYSFEEGTQESFRAKFSEGYKAIDLSEFENIERIDIECKWNESSLLAGSKIIKGKRAPFTLTINGEPYEIPDNGFFSKEGGLTSLQVRPADPTSIAETEEKEVKFWILICAR</sequence>
<proteinExistence type="predicted"/>